<keyword evidence="20" id="KW-1185">Reference proteome</keyword>
<proteinExistence type="predicted"/>
<feature type="transmembrane region" description="Helical" evidence="16">
    <location>
        <begin position="38"/>
        <end position="61"/>
    </location>
</feature>
<dbReference type="CDD" id="cd00082">
    <property type="entry name" value="HisKA"/>
    <property type="match status" value="1"/>
</dbReference>
<evidence type="ECO:0000256" key="5">
    <source>
        <dbReference type="ARBA" id="ARBA00022519"/>
    </source>
</evidence>
<dbReference type="PRINTS" id="PR00344">
    <property type="entry name" value="BCTRLSENSOR"/>
</dbReference>
<evidence type="ECO:0000256" key="9">
    <source>
        <dbReference type="ARBA" id="ARBA00022741"/>
    </source>
</evidence>
<dbReference type="GO" id="GO:0005524">
    <property type="term" value="F:ATP binding"/>
    <property type="evidence" value="ECO:0007669"/>
    <property type="project" value="UniProtKB-KW"/>
</dbReference>
<dbReference type="PROSITE" id="PS50885">
    <property type="entry name" value="HAMP"/>
    <property type="match status" value="1"/>
</dbReference>
<dbReference type="InterPro" id="IPR003661">
    <property type="entry name" value="HisK_dim/P_dom"/>
</dbReference>
<dbReference type="InterPro" id="IPR004358">
    <property type="entry name" value="Sig_transdc_His_kin-like_C"/>
</dbReference>
<dbReference type="InterPro" id="IPR036097">
    <property type="entry name" value="HisK_dim/P_sf"/>
</dbReference>
<accession>A0ABT5YLV5</accession>
<dbReference type="Pfam" id="PF00672">
    <property type="entry name" value="HAMP"/>
    <property type="match status" value="1"/>
</dbReference>
<dbReference type="Pfam" id="PF00512">
    <property type="entry name" value="HisKA"/>
    <property type="match status" value="1"/>
</dbReference>
<evidence type="ECO:0000259" key="17">
    <source>
        <dbReference type="PROSITE" id="PS50109"/>
    </source>
</evidence>
<evidence type="ECO:0000256" key="13">
    <source>
        <dbReference type="ARBA" id="ARBA00023012"/>
    </source>
</evidence>
<evidence type="ECO:0000256" key="3">
    <source>
        <dbReference type="ARBA" id="ARBA00012438"/>
    </source>
</evidence>
<name>A0ABT5YLV5_9PROT</name>
<dbReference type="EMBL" id="JARHUD010000004">
    <property type="protein sequence ID" value="MDF2095915.1"/>
    <property type="molecule type" value="Genomic_DNA"/>
</dbReference>
<feature type="compositionally biased region" description="Basic and acidic residues" evidence="15">
    <location>
        <begin position="9"/>
        <end position="19"/>
    </location>
</feature>
<sequence>MAEAVSPSEEERQASDERYAPSPEARLRRRRRLRLKRLVPQTLLARSLLIIILPLVILQGISTWAFYDRHYENITRRLSQAVAGEIAAVSAVLEAEEMPVTRDQIIGLARDHLSISIGLLPPGSIEEYEPPFWPSLIHDRLGRALREQLWHEFSIDTHSYSDHVEVRVDLEDRGVLRVMVDRSRLFSSTIYIFLWWMFGSSLVLSAIATIFMRNQVRPIRRLAKAADAFGRGQDVGDFRPAGASEVRRAGRAFLVMRDRLRRQVQQRTEMLAGVSHDLRTPLTRMKLELAMLPPSPEIDSLQADITQMERMVEGYLAFARGEGSELAREIDVAELLRDCVAEARRAGAGVDLHLESALVSVVRPEALHRALANLLANAARYGERVGVTAHRRNKGIEILIDDDGPGIPEEQREAVFRPFVRLERSRNFDTGGTGLGLTIARDMIRGQGGELSLNDAPGGGLRARLWIPA</sequence>
<reference evidence="19 20" key="1">
    <citation type="submission" date="2023-03" db="EMBL/GenBank/DDBJ databases">
        <title>Fodinicurvata sp. CAU 1616 isolated from sea sendiment.</title>
        <authorList>
            <person name="Kim W."/>
        </authorList>
    </citation>
    <scope>NUCLEOTIDE SEQUENCE [LARGE SCALE GENOMIC DNA]</scope>
    <source>
        <strain evidence="19 20">CAU 1616</strain>
    </source>
</reference>
<feature type="domain" description="Histidine kinase" evidence="17">
    <location>
        <begin position="273"/>
        <end position="469"/>
    </location>
</feature>
<protein>
    <recommendedName>
        <fullName evidence="3">histidine kinase</fullName>
        <ecNumber evidence="3">2.7.13.3</ecNumber>
    </recommendedName>
</protein>
<comment type="catalytic activity">
    <reaction evidence="1">
        <text>ATP + protein L-histidine = ADP + protein N-phospho-L-histidine.</text>
        <dbReference type="EC" id="2.7.13.3"/>
    </reaction>
</comment>
<evidence type="ECO:0000256" key="6">
    <source>
        <dbReference type="ARBA" id="ARBA00022553"/>
    </source>
</evidence>
<keyword evidence="8 16" id="KW-0812">Transmembrane</keyword>
<feature type="domain" description="HAMP" evidence="18">
    <location>
        <begin position="213"/>
        <end position="265"/>
    </location>
</feature>
<evidence type="ECO:0000259" key="18">
    <source>
        <dbReference type="PROSITE" id="PS50885"/>
    </source>
</evidence>
<keyword evidence="14 16" id="KW-0472">Membrane</keyword>
<evidence type="ECO:0000256" key="4">
    <source>
        <dbReference type="ARBA" id="ARBA00022475"/>
    </source>
</evidence>
<evidence type="ECO:0000313" key="19">
    <source>
        <dbReference type="EMBL" id="MDF2095915.1"/>
    </source>
</evidence>
<evidence type="ECO:0000313" key="20">
    <source>
        <dbReference type="Proteomes" id="UP001215503"/>
    </source>
</evidence>
<evidence type="ECO:0000256" key="10">
    <source>
        <dbReference type="ARBA" id="ARBA00022777"/>
    </source>
</evidence>
<dbReference type="PANTHER" id="PTHR44936">
    <property type="entry name" value="SENSOR PROTEIN CREC"/>
    <property type="match status" value="1"/>
</dbReference>
<organism evidence="19 20">
    <name type="scientific">Aquibaculum arenosum</name>
    <dbReference type="NCBI Taxonomy" id="3032591"/>
    <lineage>
        <taxon>Bacteria</taxon>
        <taxon>Pseudomonadati</taxon>
        <taxon>Pseudomonadota</taxon>
        <taxon>Alphaproteobacteria</taxon>
        <taxon>Rhodospirillales</taxon>
        <taxon>Rhodovibrionaceae</taxon>
        <taxon>Aquibaculum</taxon>
    </lineage>
</organism>
<keyword evidence="10" id="KW-0418">Kinase</keyword>
<keyword evidence="5" id="KW-0997">Cell inner membrane</keyword>
<evidence type="ECO:0000256" key="11">
    <source>
        <dbReference type="ARBA" id="ARBA00022840"/>
    </source>
</evidence>
<dbReference type="RefSeq" id="WP_275821819.1">
    <property type="nucleotide sequence ID" value="NZ_JARHUD010000004.1"/>
</dbReference>
<dbReference type="InterPro" id="IPR003594">
    <property type="entry name" value="HATPase_dom"/>
</dbReference>
<evidence type="ECO:0000256" key="1">
    <source>
        <dbReference type="ARBA" id="ARBA00000085"/>
    </source>
</evidence>
<keyword evidence="4" id="KW-1003">Cell membrane</keyword>
<evidence type="ECO:0000256" key="16">
    <source>
        <dbReference type="SAM" id="Phobius"/>
    </source>
</evidence>
<dbReference type="SUPFAM" id="SSF47384">
    <property type="entry name" value="Homodimeric domain of signal transducing histidine kinase"/>
    <property type="match status" value="1"/>
</dbReference>
<evidence type="ECO:0000256" key="2">
    <source>
        <dbReference type="ARBA" id="ARBA00004429"/>
    </source>
</evidence>
<dbReference type="EC" id="2.7.13.3" evidence="3"/>
<dbReference type="SMART" id="SM00388">
    <property type="entry name" value="HisKA"/>
    <property type="match status" value="1"/>
</dbReference>
<evidence type="ECO:0000256" key="15">
    <source>
        <dbReference type="SAM" id="MobiDB-lite"/>
    </source>
</evidence>
<evidence type="ECO:0000256" key="8">
    <source>
        <dbReference type="ARBA" id="ARBA00022692"/>
    </source>
</evidence>
<dbReference type="InterPro" id="IPR005467">
    <property type="entry name" value="His_kinase_dom"/>
</dbReference>
<keyword evidence="12 16" id="KW-1133">Transmembrane helix</keyword>
<dbReference type="InterPro" id="IPR050980">
    <property type="entry name" value="2C_sensor_his_kinase"/>
</dbReference>
<comment type="caution">
    <text evidence="19">The sequence shown here is derived from an EMBL/GenBank/DDBJ whole genome shotgun (WGS) entry which is preliminary data.</text>
</comment>
<gene>
    <name evidence="19" type="ORF">P2G67_07995</name>
</gene>
<keyword evidence="6" id="KW-0597">Phosphoprotein</keyword>
<dbReference type="InterPro" id="IPR036890">
    <property type="entry name" value="HATPase_C_sf"/>
</dbReference>
<evidence type="ECO:0000256" key="12">
    <source>
        <dbReference type="ARBA" id="ARBA00022989"/>
    </source>
</evidence>
<feature type="region of interest" description="Disordered" evidence="15">
    <location>
        <begin position="1"/>
        <end position="23"/>
    </location>
</feature>
<dbReference type="PANTHER" id="PTHR44936:SF5">
    <property type="entry name" value="SENSOR HISTIDINE KINASE ENVZ"/>
    <property type="match status" value="1"/>
</dbReference>
<evidence type="ECO:0000256" key="14">
    <source>
        <dbReference type="ARBA" id="ARBA00023136"/>
    </source>
</evidence>
<evidence type="ECO:0000256" key="7">
    <source>
        <dbReference type="ARBA" id="ARBA00022679"/>
    </source>
</evidence>
<dbReference type="Gene3D" id="1.10.287.130">
    <property type="match status" value="1"/>
</dbReference>
<keyword evidence="13" id="KW-0902">Two-component regulatory system</keyword>
<keyword evidence="11 19" id="KW-0067">ATP-binding</keyword>
<feature type="transmembrane region" description="Helical" evidence="16">
    <location>
        <begin position="190"/>
        <end position="212"/>
    </location>
</feature>
<dbReference type="Pfam" id="PF02518">
    <property type="entry name" value="HATPase_c"/>
    <property type="match status" value="1"/>
</dbReference>
<dbReference type="InterPro" id="IPR003660">
    <property type="entry name" value="HAMP_dom"/>
</dbReference>
<comment type="subcellular location">
    <subcellularLocation>
        <location evidence="2">Cell inner membrane</location>
        <topology evidence="2">Multi-pass membrane protein</topology>
    </subcellularLocation>
</comment>
<dbReference type="PROSITE" id="PS50109">
    <property type="entry name" value="HIS_KIN"/>
    <property type="match status" value="1"/>
</dbReference>
<dbReference type="CDD" id="cd06225">
    <property type="entry name" value="HAMP"/>
    <property type="match status" value="1"/>
</dbReference>
<dbReference type="SMART" id="SM00304">
    <property type="entry name" value="HAMP"/>
    <property type="match status" value="1"/>
</dbReference>
<dbReference type="Gene3D" id="3.30.565.10">
    <property type="entry name" value="Histidine kinase-like ATPase, C-terminal domain"/>
    <property type="match status" value="1"/>
</dbReference>
<keyword evidence="9" id="KW-0547">Nucleotide-binding</keyword>
<keyword evidence="7" id="KW-0808">Transferase</keyword>
<dbReference type="SUPFAM" id="SSF55874">
    <property type="entry name" value="ATPase domain of HSP90 chaperone/DNA topoisomerase II/histidine kinase"/>
    <property type="match status" value="1"/>
</dbReference>
<dbReference type="SMART" id="SM00387">
    <property type="entry name" value="HATPase_c"/>
    <property type="match status" value="1"/>
</dbReference>
<dbReference type="Proteomes" id="UP001215503">
    <property type="component" value="Unassembled WGS sequence"/>
</dbReference>